<dbReference type="Proteomes" id="UP000006008">
    <property type="component" value="Unassembled WGS sequence"/>
</dbReference>
<dbReference type="OrthoDB" id="9795347at2"/>
<reference evidence="3 4" key="1">
    <citation type="submission" date="2011-08" db="EMBL/GenBank/DDBJ databases">
        <title>The Genome Sequence of Alistipes indistinctus YIT 12060.</title>
        <authorList>
            <consortium name="The Broad Institute Genome Sequencing Platform"/>
            <person name="Earl A."/>
            <person name="Ward D."/>
            <person name="Feldgarden M."/>
            <person name="Gevers D."/>
            <person name="Morotomi M."/>
            <person name="Young S.K."/>
            <person name="Zeng Q."/>
            <person name="Gargeya S."/>
            <person name="Fitzgerald M."/>
            <person name="Haas B."/>
            <person name="Abouelleil A."/>
            <person name="Alvarado L."/>
            <person name="Arachchi H.M."/>
            <person name="Berlin A."/>
            <person name="Brown A."/>
            <person name="Chapman S.B."/>
            <person name="Chen Z."/>
            <person name="Dunbar C."/>
            <person name="Freedman E."/>
            <person name="Gearin G."/>
            <person name="Gellesch M."/>
            <person name="Goldberg J."/>
            <person name="Griggs A."/>
            <person name="Gujja S."/>
            <person name="Heiman D."/>
            <person name="Howarth C."/>
            <person name="Larson L."/>
            <person name="Lui A."/>
            <person name="MacDonald P.J.P."/>
            <person name="Montmayeur A."/>
            <person name="Murphy C."/>
            <person name="Neiman D."/>
            <person name="Pearson M."/>
            <person name="Priest M."/>
            <person name="Roberts A."/>
            <person name="Saif S."/>
            <person name="Shea T."/>
            <person name="Shenoy N."/>
            <person name="Sisk P."/>
            <person name="Stolte C."/>
            <person name="Sykes S."/>
            <person name="Wortman J."/>
            <person name="Nusbaum C."/>
            <person name="Birren B."/>
        </authorList>
    </citation>
    <scope>NUCLEOTIDE SEQUENCE [LARGE SCALE GENOMIC DNA]</scope>
    <source>
        <strain evidence="3 4">YIT 12060</strain>
    </source>
</reference>
<dbReference type="InterPro" id="IPR002125">
    <property type="entry name" value="CMP_dCMP_dom"/>
</dbReference>
<dbReference type="PROSITE" id="PS51747">
    <property type="entry name" value="CYT_DCMP_DEAMINASES_2"/>
    <property type="match status" value="1"/>
</dbReference>
<dbReference type="HOGENOM" id="CLU_097262_1_0_10"/>
<dbReference type="EMBL" id="ADLD01000013">
    <property type="protein sequence ID" value="EHB92205.1"/>
    <property type="molecule type" value="Genomic_DNA"/>
</dbReference>
<evidence type="ECO:0000313" key="3">
    <source>
        <dbReference type="EMBL" id="EHB92205.1"/>
    </source>
</evidence>
<comment type="caution">
    <text evidence="3">The sequence shown here is derived from an EMBL/GenBank/DDBJ whole genome shotgun (WGS) entry which is preliminary data.</text>
</comment>
<dbReference type="PANTHER" id="PTHR11644">
    <property type="entry name" value="CYTIDINE DEAMINASE"/>
    <property type="match status" value="1"/>
</dbReference>
<proteinExistence type="inferred from homology"/>
<feature type="domain" description="CMP/dCMP-type deaminase" evidence="2">
    <location>
        <begin position="21"/>
        <end position="152"/>
    </location>
</feature>
<keyword evidence="4" id="KW-1185">Reference proteome</keyword>
<gene>
    <name evidence="3" type="ORF">HMPREF9450_02254</name>
</gene>
<dbReference type="CDD" id="cd01283">
    <property type="entry name" value="cytidine_deaminase"/>
    <property type="match status" value="1"/>
</dbReference>
<dbReference type="PATRIC" id="fig|742725.3.peg.2322"/>
<dbReference type="GeneID" id="92817077"/>
<dbReference type="STRING" id="742725.HMPREF9450_02254"/>
<evidence type="ECO:0000259" key="2">
    <source>
        <dbReference type="PROSITE" id="PS51747"/>
    </source>
</evidence>
<dbReference type="InterPro" id="IPR050202">
    <property type="entry name" value="Cyt/Deoxycyt_deaminase"/>
</dbReference>
<dbReference type="InterPro" id="IPR016193">
    <property type="entry name" value="Cytidine_deaminase-like"/>
</dbReference>
<dbReference type="NCBIfam" id="NF004064">
    <property type="entry name" value="PRK05578.1"/>
    <property type="match status" value="1"/>
</dbReference>
<comment type="similarity">
    <text evidence="1">Belongs to the cytidine and deoxycytidylate deaminase family.</text>
</comment>
<dbReference type="RefSeq" id="WP_009135060.1">
    <property type="nucleotide sequence ID" value="NZ_CP102250.1"/>
</dbReference>
<organism evidence="3 4">
    <name type="scientific">Alistipes indistinctus YIT 12060</name>
    <dbReference type="NCBI Taxonomy" id="742725"/>
    <lineage>
        <taxon>Bacteria</taxon>
        <taxon>Pseudomonadati</taxon>
        <taxon>Bacteroidota</taxon>
        <taxon>Bacteroidia</taxon>
        <taxon>Bacteroidales</taxon>
        <taxon>Rikenellaceae</taxon>
        <taxon>Alistipes</taxon>
    </lineage>
</organism>
<name>G5H9G8_9BACT</name>
<dbReference type="Pfam" id="PF00383">
    <property type="entry name" value="dCMP_cyt_deam_1"/>
    <property type="match status" value="1"/>
</dbReference>
<accession>G5H9G8</accession>
<dbReference type="GO" id="GO:0004126">
    <property type="term" value="F:cytidine deaminase activity"/>
    <property type="evidence" value="ECO:0007669"/>
    <property type="project" value="UniProtKB-ARBA"/>
</dbReference>
<dbReference type="eggNOG" id="COG0295">
    <property type="taxonomic scope" value="Bacteria"/>
</dbReference>
<dbReference type="PANTHER" id="PTHR11644:SF2">
    <property type="entry name" value="CYTIDINE DEAMINASE"/>
    <property type="match status" value="1"/>
</dbReference>
<dbReference type="GO" id="GO:0008270">
    <property type="term" value="F:zinc ion binding"/>
    <property type="evidence" value="ECO:0007669"/>
    <property type="project" value="TreeGrafter"/>
</dbReference>
<dbReference type="GO" id="GO:0055086">
    <property type="term" value="P:nucleobase-containing small molecule metabolic process"/>
    <property type="evidence" value="ECO:0007669"/>
    <property type="project" value="UniProtKB-ARBA"/>
</dbReference>
<sequence>MSKQEFTFDYAHYAPLDALPESDRELAARAADACGTAYAPYSGFRVGAAALLEDGTILTASNQESEVFPSGMCAERSLLYYLQANFSGVRIVALATASVPGERECYPCGACRQVLADTEKRQGSPIRVVMCSGHSATVVQEARQLLPFTFEL</sequence>
<dbReference type="GO" id="GO:0005829">
    <property type="term" value="C:cytosol"/>
    <property type="evidence" value="ECO:0007669"/>
    <property type="project" value="TreeGrafter"/>
</dbReference>
<protein>
    <recommendedName>
        <fullName evidence="2">CMP/dCMP-type deaminase domain-containing protein</fullName>
    </recommendedName>
</protein>
<dbReference type="SUPFAM" id="SSF53927">
    <property type="entry name" value="Cytidine deaminase-like"/>
    <property type="match status" value="1"/>
</dbReference>
<dbReference type="AlphaFoldDB" id="G5H9G8"/>
<evidence type="ECO:0000256" key="1">
    <source>
        <dbReference type="ARBA" id="ARBA00006576"/>
    </source>
</evidence>
<dbReference type="GO" id="GO:0072527">
    <property type="term" value="P:pyrimidine-containing compound metabolic process"/>
    <property type="evidence" value="ECO:0007669"/>
    <property type="project" value="UniProtKB-ARBA"/>
</dbReference>
<evidence type="ECO:0000313" key="4">
    <source>
        <dbReference type="Proteomes" id="UP000006008"/>
    </source>
</evidence>
<dbReference type="Gene3D" id="3.40.140.10">
    <property type="entry name" value="Cytidine Deaminase, domain 2"/>
    <property type="match status" value="1"/>
</dbReference>